<evidence type="ECO:0000313" key="2">
    <source>
        <dbReference type="EMBL" id="OXZ31512.1"/>
    </source>
</evidence>
<name>A0A233VGK6_FINMA</name>
<accession>A0A233VGK6</accession>
<protein>
    <submittedName>
        <fullName evidence="2">Uncharacterized protein</fullName>
    </submittedName>
</protein>
<gene>
    <name evidence="2" type="ORF">B9N55_07715</name>
</gene>
<dbReference type="AlphaFoldDB" id="A0A233VGK6"/>
<proteinExistence type="predicted"/>
<dbReference type="RefSeq" id="WP_094208895.1">
    <property type="nucleotide sequence ID" value="NZ_NDYE01000016.1"/>
</dbReference>
<comment type="caution">
    <text evidence="2">The sequence shown here is derived from an EMBL/GenBank/DDBJ whole genome shotgun (WGS) entry which is preliminary data.</text>
</comment>
<evidence type="ECO:0000256" key="1">
    <source>
        <dbReference type="SAM" id="Phobius"/>
    </source>
</evidence>
<feature type="transmembrane region" description="Helical" evidence="1">
    <location>
        <begin position="52"/>
        <end position="72"/>
    </location>
</feature>
<feature type="transmembrane region" description="Helical" evidence="1">
    <location>
        <begin position="84"/>
        <end position="106"/>
    </location>
</feature>
<sequence>MIKFLAQCIWWQDIRKPEKISENILRILYIALELFISWLLIMYLTNFSLNKVVYVILSVYVVLSLLTFGAIKSYELEIYEDKPLLSWGLWILGWPLSLIGLFFLAFNKENILKITEK</sequence>
<keyword evidence="1" id="KW-0812">Transmembrane</keyword>
<reference evidence="3" key="1">
    <citation type="submission" date="2017-04" db="EMBL/GenBank/DDBJ databases">
        <title>Finegoldia magna isolated from orthopedic joint implant-associated infections.</title>
        <authorList>
            <person name="Bjorklund S."/>
            <person name="Bruggemann H."/>
            <person name="Jensen A."/>
            <person name="Hellmark B."/>
            <person name="Soderquist B."/>
        </authorList>
    </citation>
    <scope>NUCLEOTIDE SEQUENCE [LARGE SCALE GENOMIC DNA]</scope>
    <source>
        <strain evidence="3">12T273</strain>
    </source>
</reference>
<evidence type="ECO:0000313" key="3">
    <source>
        <dbReference type="Proteomes" id="UP000215546"/>
    </source>
</evidence>
<keyword evidence="1" id="KW-0472">Membrane</keyword>
<keyword evidence="1" id="KW-1133">Transmembrane helix</keyword>
<dbReference type="Proteomes" id="UP000215546">
    <property type="component" value="Unassembled WGS sequence"/>
</dbReference>
<organism evidence="2 3">
    <name type="scientific">Finegoldia magna</name>
    <name type="common">Peptostreptococcus magnus</name>
    <dbReference type="NCBI Taxonomy" id="1260"/>
    <lineage>
        <taxon>Bacteria</taxon>
        <taxon>Bacillati</taxon>
        <taxon>Bacillota</taxon>
        <taxon>Tissierellia</taxon>
        <taxon>Tissierellales</taxon>
        <taxon>Peptoniphilaceae</taxon>
        <taxon>Finegoldia</taxon>
    </lineage>
</organism>
<feature type="transmembrane region" description="Helical" evidence="1">
    <location>
        <begin position="27"/>
        <end position="45"/>
    </location>
</feature>
<dbReference type="EMBL" id="NDYE01000016">
    <property type="protein sequence ID" value="OXZ31512.1"/>
    <property type="molecule type" value="Genomic_DNA"/>
</dbReference>